<protein>
    <submittedName>
        <fullName evidence="2">N-acetyltransferase</fullName>
    </submittedName>
</protein>
<dbReference type="PANTHER" id="PTHR31435">
    <property type="entry name" value="PROTEIN NATD1"/>
    <property type="match status" value="1"/>
</dbReference>
<dbReference type="Gene3D" id="3.40.630.30">
    <property type="match status" value="1"/>
</dbReference>
<evidence type="ECO:0000313" key="2">
    <source>
        <dbReference type="EMBL" id="UYQ91031.1"/>
    </source>
</evidence>
<dbReference type="SUPFAM" id="SSF55729">
    <property type="entry name" value="Acyl-CoA N-acyltransferases (Nat)"/>
    <property type="match status" value="1"/>
</dbReference>
<evidence type="ECO:0000313" key="3">
    <source>
        <dbReference type="Proteomes" id="UP001162741"/>
    </source>
</evidence>
<dbReference type="InterPro" id="IPR045057">
    <property type="entry name" value="Gcn5-rel_NAT"/>
</dbReference>
<dbReference type="PROSITE" id="PS51729">
    <property type="entry name" value="GNAT_YJDJ"/>
    <property type="match status" value="1"/>
</dbReference>
<reference evidence="2" key="1">
    <citation type="submission" date="2022-10" db="EMBL/GenBank/DDBJ databases">
        <title>Chitinophaga sp. nov., isolated from soil.</title>
        <authorList>
            <person name="Jeon C.O."/>
        </authorList>
    </citation>
    <scope>NUCLEOTIDE SEQUENCE</scope>
    <source>
        <strain evidence="2">R8</strain>
    </source>
</reference>
<evidence type="ECO:0000259" key="1">
    <source>
        <dbReference type="PROSITE" id="PS51729"/>
    </source>
</evidence>
<dbReference type="InterPro" id="IPR016181">
    <property type="entry name" value="Acyl_CoA_acyltransferase"/>
</dbReference>
<keyword evidence="3" id="KW-1185">Reference proteome</keyword>
<dbReference type="PANTHER" id="PTHR31435:SF10">
    <property type="entry name" value="BSR4717 PROTEIN"/>
    <property type="match status" value="1"/>
</dbReference>
<dbReference type="Pfam" id="PF14542">
    <property type="entry name" value="Acetyltransf_CG"/>
    <property type="match status" value="1"/>
</dbReference>
<name>A0ABY6IY04_9BACT</name>
<dbReference type="Proteomes" id="UP001162741">
    <property type="component" value="Chromosome"/>
</dbReference>
<accession>A0ABY6IY04</accession>
<dbReference type="InterPro" id="IPR031165">
    <property type="entry name" value="GNAT_YJDJ"/>
</dbReference>
<gene>
    <name evidence="2" type="ORF">MKQ68_13100</name>
</gene>
<sequence length="99" mass="11256">MNLNDIAVVENEGARQFEMRINGKLAKVEYMMGGGRMFLTNVDVPAQLEGKGVDQALVERVFEIIADRKLKMVPLCAYVTTFMRQHPQWKKLLAHGIHV</sequence>
<dbReference type="RefSeq" id="WP_264279521.1">
    <property type="nucleotide sequence ID" value="NZ_CP107006.1"/>
</dbReference>
<organism evidence="2 3">
    <name type="scientific">Chitinophaga horti</name>
    <dbReference type="NCBI Taxonomy" id="2920382"/>
    <lineage>
        <taxon>Bacteria</taxon>
        <taxon>Pseudomonadati</taxon>
        <taxon>Bacteroidota</taxon>
        <taxon>Chitinophagia</taxon>
        <taxon>Chitinophagales</taxon>
        <taxon>Chitinophagaceae</taxon>
        <taxon>Chitinophaga</taxon>
    </lineage>
</organism>
<proteinExistence type="predicted"/>
<feature type="domain" description="N-acetyltransferase" evidence="1">
    <location>
        <begin position="9"/>
        <end position="94"/>
    </location>
</feature>
<dbReference type="EMBL" id="CP107006">
    <property type="protein sequence ID" value="UYQ91031.1"/>
    <property type="molecule type" value="Genomic_DNA"/>
</dbReference>